<dbReference type="InterPro" id="IPR008545">
    <property type="entry name" value="Web"/>
</dbReference>
<feature type="coiled-coil region" evidence="3">
    <location>
        <begin position="368"/>
        <end position="412"/>
    </location>
</feature>
<dbReference type="PANTHER" id="PTHR32054">
    <property type="entry name" value="HEAVY CHAIN, PUTATIVE, EXPRESSED-RELATED-RELATED"/>
    <property type="match status" value="1"/>
</dbReference>
<feature type="compositionally biased region" description="Pro residues" evidence="4">
    <location>
        <begin position="58"/>
        <end position="68"/>
    </location>
</feature>
<evidence type="ECO:0000313" key="5">
    <source>
        <dbReference type="EMBL" id="BAK06070.1"/>
    </source>
</evidence>
<dbReference type="PANTHER" id="PTHR32054:SF39">
    <property type="entry name" value="OS05G0476100 PROTEIN"/>
    <property type="match status" value="1"/>
</dbReference>
<organism evidence="5">
    <name type="scientific">Hordeum vulgare subsp. vulgare</name>
    <name type="common">Domesticated barley</name>
    <dbReference type="NCBI Taxonomy" id="112509"/>
    <lineage>
        <taxon>Eukaryota</taxon>
        <taxon>Viridiplantae</taxon>
        <taxon>Streptophyta</taxon>
        <taxon>Embryophyta</taxon>
        <taxon>Tracheophyta</taxon>
        <taxon>Spermatophyta</taxon>
        <taxon>Magnoliopsida</taxon>
        <taxon>Liliopsida</taxon>
        <taxon>Poales</taxon>
        <taxon>Poaceae</taxon>
        <taxon>BOP clade</taxon>
        <taxon>Pooideae</taxon>
        <taxon>Triticodae</taxon>
        <taxon>Triticeae</taxon>
        <taxon>Hordeinae</taxon>
        <taxon>Hordeum</taxon>
    </lineage>
</organism>
<evidence type="ECO:0000256" key="4">
    <source>
        <dbReference type="SAM" id="MobiDB-lite"/>
    </source>
</evidence>
<evidence type="ECO:0000256" key="3">
    <source>
        <dbReference type="SAM" id="Coils"/>
    </source>
</evidence>
<name>F2EFE8_HORVV</name>
<dbReference type="EMBL" id="AK374874">
    <property type="protein sequence ID" value="BAK06070.1"/>
    <property type="molecule type" value="mRNA"/>
</dbReference>
<protein>
    <submittedName>
        <fullName evidence="5">Predicted protein</fullName>
    </submittedName>
</protein>
<feature type="region of interest" description="Disordered" evidence="4">
    <location>
        <begin position="49"/>
        <end position="68"/>
    </location>
</feature>
<evidence type="ECO:0000256" key="2">
    <source>
        <dbReference type="ARBA" id="ARBA00023054"/>
    </source>
</evidence>
<dbReference type="AlphaFoldDB" id="F2EFE8"/>
<sequence length="567" mass="62818">MAEVVLVAQHQHAAAGGGDALALAAMRGRGEVDTSSQFESVRQAVGRFGGGSVSPWRHPQPPPSPPPLQLRPEEVELMKVEEQTVKVEMGLFVKESETFKVLKELESTKQVIDDLKLQIEKVTSECGNAAKCHADTMNIHPPPDIEGKLDGHTEPLIQSINTVQSPFTTLMKLNQAKAFLNMDTVKMFKCQIEEEKASLEKTRERLQLNMEKASALEAELSKTVAQLQVAKDPKPVLEPYDIWLQMKQLNAEKDKHRKMVEDSRLEIGELTSTIEHTRSKAKTLQFRIVMAEKLKEASRTGEAFALAEMGKRGNMEDPESATSDVTLSVEEHSKLVREAEESEVASRNRIGAAMQELDQANEGKLELLERVDEAMAAFETSRKVLEEALKREEAANKAKVAAEDALRRLRSDQIILNWRPTGNSNSNSSNAVKFKASATPTIPRKSGTGIYDVNGLSLVATTPKSTKAMSIGQILSMKLDCEFETAATGKKTAGAATKKKKVSLGQMLSQKYDMYSPMRIDHDGASRKQFQPRRRRLGFVVHALLLARQKHRKRQQARASSCSAKVV</sequence>
<dbReference type="Pfam" id="PF05701">
    <property type="entry name" value="WEMBL"/>
    <property type="match status" value="2"/>
</dbReference>
<proteinExistence type="evidence at transcript level"/>
<reference evidence="5" key="1">
    <citation type="journal article" date="2011" name="Plant Physiol.">
        <title>Comprehensive sequence analysis of 24,783 barley full-length cDNAs derived from 12 clone libraries.</title>
        <authorList>
            <person name="Matsumoto T."/>
            <person name="Tanaka T."/>
            <person name="Sakai H."/>
            <person name="Amano N."/>
            <person name="Kanamori H."/>
            <person name="Kurita K."/>
            <person name="Kikuta A."/>
            <person name="Kamiya K."/>
            <person name="Yamamoto M."/>
            <person name="Ikawa H."/>
            <person name="Fujii N."/>
            <person name="Hori K."/>
            <person name="Itoh T."/>
            <person name="Sato K."/>
        </authorList>
    </citation>
    <scope>NUCLEOTIDE SEQUENCE</scope>
    <source>
        <tissue evidence="5">Flower</tissue>
    </source>
</reference>
<comment type="similarity">
    <text evidence="1">Belongs to the WEB family.</text>
</comment>
<feature type="coiled-coil region" evidence="3">
    <location>
        <begin position="185"/>
        <end position="266"/>
    </location>
</feature>
<evidence type="ECO:0000256" key="1">
    <source>
        <dbReference type="ARBA" id="ARBA00005485"/>
    </source>
</evidence>
<keyword evidence="2 3" id="KW-0175">Coiled coil</keyword>
<accession>F2EFE8</accession>